<organism evidence="2 3">
    <name type="scientific">Vitis vinifera</name>
    <name type="common">Grape</name>
    <dbReference type="NCBI Taxonomy" id="29760"/>
    <lineage>
        <taxon>Eukaryota</taxon>
        <taxon>Viridiplantae</taxon>
        <taxon>Streptophyta</taxon>
        <taxon>Embryophyta</taxon>
        <taxon>Tracheophyta</taxon>
        <taxon>Spermatophyta</taxon>
        <taxon>Magnoliopsida</taxon>
        <taxon>eudicotyledons</taxon>
        <taxon>Gunneridae</taxon>
        <taxon>Pentapetalae</taxon>
        <taxon>rosids</taxon>
        <taxon>Vitales</taxon>
        <taxon>Vitaceae</taxon>
        <taxon>Viteae</taxon>
        <taxon>Vitis</taxon>
    </lineage>
</organism>
<dbReference type="Pfam" id="PF03732">
    <property type="entry name" value="Retrotrans_gag"/>
    <property type="match status" value="1"/>
</dbReference>
<dbReference type="PANTHER" id="PTHR33223:SF8">
    <property type="entry name" value="OS04G0172440 PROTEIN"/>
    <property type="match status" value="1"/>
</dbReference>
<sequence>MELELKVELKICGYRWSIDLVIVSVEMLDELASTLAPIQEFMAGRRFFHLGLHGVPFHLSDHCETAPPLATIVLPPIFATTDDTRLTEQEAKVERLEARMRQIKLQDGGLIWDDRDDIPEASLPAKFRMPDIERYSGIGCPKIHLRLYNTVMRAHGIDDAQLVALFPMSLSGAAQRWFTSVEPSRLRTWEDMAHEFLTQFAFNADIDVSRRVYFFLCHLLEGKSGWILRVWFMRLLVLRRPLLEDYEQILLLPLTVRERSRLDHLVDLERLVVLAISTRGLRITYLIGLLQLELISLIRSISINRFIFKSLTLLRLAYNHDHHIQGDTGLIVPLAPRPLPHPIPPHFRSHEHCLYHQIQGHDTERCSTLHYAIYDLIDSGLVDLARPSVTTNPLPTHSTHAVPPLLVFSRLIWMSMVLRVIWYFGIFRVEDLVLST</sequence>
<comment type="caution">
    <text evidence="2">The sequence shown here is derived from an EMBL/GenBank/DDBJ whole genome shotgun (WGS) entry which is preliminary data.</text>
</comment>
<reference evidence="2 3" key="1">
    <citation type="journal article" date="2018" name="PLoS Genet.">
        <title>Population sequencing reveals clonal diversity and ancestral inbreeding in the grapevine cultivar Chardonnay.</title>
        <authorList>
            <person name="Roach M.J."/>
            <person name="Johnson D.L."/>
            <person name="Bohlmann J."/>
            <person name="van Vuuren H.J."/>
            <person name="Jones S.J."/>
            <person name="Pretorius I.S."/>
            <person name="Schmidt S.A."/>
            <person name="Borneman A.R."/>
        </authorList>
    </citation>
    <scope>NUCLEOTIDE SEQUENCE [LARGE SCALE GENOMIC DNA]</scope>
    <source>
        <strain evidence="3">cv. Chardonnay</strain>
        <tissue evidence="2">Leaf</tissue>
    </source>
</reference>
<dbReference type="Proteomes" id="UP000288805">
    <property type="component" value="Unassembled WGS sequence"/>
</dbReference>
<proteinExistence type="predicted"/>
<dbReference type="InterPro" id="IPR005162">
    <property type="entry name" value="Retrotrans_gag_dom"/>
</dbReference>
<dbReference type="AlphaFoldDB" id="A0A438CVR2"/>
<evidence type="ECO:0000313" key="3">
    <source>
        <dbReference type="Proteomes" id="UP000288805"/>
    </source>
</evidence>
<dbReference type="PANTHER" id="PTHR33223">
    <property type="entry name" value="CCHC-TYPE DOMAIN-CONTAINING PROTEIN"/>
    <property type="match status" value="1"/>
</dbReference>
<dbReference type="EMBL" id="QGNW01001959">
    <property type="protein sequence ID" value="RVW27288.1"/>
    <property type="molecule type" value="Genomic_DNA"/>
</dbReference>
<evidence type="ECO:0000313" key="2">
    <source>
        <dbReference type="EMBL" id="RVW27288.1"/>
    </source>
</evidence>
<gene>
    <name evidence="2" type="ORF">CK203_107329</name>
</gene>
<feature type="domain" description="Retrotransposon gag" evidence="1">
    <location>
        <begin position="165"/>
        <end position="210"/>
    </location>
</feature>
<evidence type="ECO:0000259" key="1">
    <source>
        <dbReference type="Pfam" id="PF03732"/>
    </source>
</evidence>
<protein>
    <recommendedName>
        <fullName evidence="1">Retrotransposon gag domain-containing protein</fullName>
    </recommendedName>
</protein>
<name>A0A438CVR2_VITVI</name>
<accession>A0A438CVR2</accession>